<sequence>MDTSSKSLNNAAVILVSHGSSLPYAEVTFSEIKDKFYKATGIPTEVGYMKVAEPSISGAVENLKEEVDDLQKIIALPVFLAPGIHTNIDIPTLLGLDALESDPRCPDGNYPPDHYLSTSDDVDFTGEIELLSPIGPVDELLEVIDKRINEALSKSKLNGDAKTGVLLVSHGSRLNYNKEFITAVHDKFTKTTEYPSNFGFMELVEPNIPTSIDKLISENKIDRLVVVPVFIAPGVHTTSDIPTILGLKEADEHSHLHSHSHSHSHEHGHHHDLTSIDFDGEILYPEPIGSDDILIDILVKMVSEKI</sequence>
<dbReference type="NCBIfam" id="NF002090">
    <property type="entry name" value="PRK00923.1"/>
    <property type="match status" value="1"/>
</dbReference>
<dbReference type="Pfam" id="PF01903">
    <property type="entry name" value="CbiX"/>
    <property type="match status" value="2"/>
</dbReference>
<dbReference type="GO" id="GO:0009236">
    <property type="term" value="P:cobalamin biosynthetic process"/>
    <property type="evidence" value="ECO:0007669"/>
    <property type="project" value="UniProtKB-KW"/>
</dbReference>
<gene>
    <name evidence="5" type="ORF">MBORA_10860</name>
</gene>
<accession>A0A166B0T4</accession>
<comment type="caution">
    <text evidence="5">The sequence shown here is derived from an EMBL/GenBank/DDBJ whole genome shotgun (WGS) entry which is preliminary data.</text>
</comment>
<dbReference type="CDD" id="cd03416">
    <property type="entry name" value="CbiX_SirB_N"/>
    <property type="match status" value="2"/>
</dbReference>
<dbReference type="OrthoDB" id="11653at2157"/>
<evidence type="ECO:0000256" key="2">
    <source>
        <dbReference type="ARBA" id="ARBA00022723"/>
    </source>
</evidence>
<evidence type="ECO:0000256" key="4">
    <source>
        <dbReference type="ARBA" id="ARBA00023285"/>
    </source>
</evidence>
<protein>
    <submittedName>
        <fullName evidence="5">Sirohydrochlorin cobaltochelatase</fullName>
    </submittedName>
</protein>
<dbReference type="RefSeq" id="WP_042693787.1">
    <property type="nucleotide sequence ID" value="NZ_CABMAB010000027.1"/>
</dbReference>
<dbReference type="Gene3D" id="3.40.50.1400">
    <property type="match status" value="2"/>
</dbReference>
<dbReference type="InterPro" id="IPR002762">
    <property type="entry name" value="CbiX-like"/>
</dbReference>
<keyword evidence="2" id="KW-0479">Metal-binding</keyword>
<keyword evidence="1" id="KW-0169">Cobalamin biosynthesis</keyword>
<name>A0A166B0T4_METOA</name>
<dbReference type="NCBIfam" id="NF033198">
    <property type="entry name" value="F430_CfbA"/>
    <property type="match status" value="1"/>
</dbReference>
<dbReference type="SUPFAM" id="SSF53800">
    <property type="entry name" value="Chelatase"/>
    <property type="match status" value="2"/>
</dbReference>
<dbReference type="SMR" id="A0A166B0T4"/>
<dbReference type="InterPro" id="IPR050963">
    <property type="entry name" value="Sirohydro_Cobaltochel/CbiX"/>
</dbReference>
<keyword evidence="3" id="KW-0456">Lyase</keyword>
<evidence type="ECO:0000313" key="6">
    <source>
        <dbReference type="Proteomes" id="UP000077428"/>
    </source>
</evidence>
<dbReference type="PATRIC" id="fig|66851.6.peg.1190"/>
<dbReference type="STRING" id="66851.MBORA_10860"/>
<dbReference type="GO" id="GO:0046872">
    <property type="term" value="F:metal ion binding"/>
    <property type="evidence" value="ECO:0007669"/>
    <property type="project" value="UniProtKB-KW"/>
</dbReference>
<reference evidence="6" key="1">
    <citation type="journal article" date="2016" name="Genome Announc.">
        <title>Draft Genome Sequences of Methanobrevibacter curvatus DSM11111, Methanobrevibacter cuticularis DSM11139, Methanobrevibacter filiformis DSM11501, and Methanobrevibacter oralis DSM7256.</title>
        <authorList>
            <person name="Poehlein A."/>
            <person name="Seedorf H."/>
        </authorList>
    </citation>
    <scope>NUCLEOTIDE SEQUENCE [LARGE SCALE GENOMIC DNA]</scope>
    <source>
        <strain evidence="6">DSM 7256 / JCM 30027 / ZR</strain>
    </source>
</reference>
<dbReference type="PANTHER" id="PTHR33542">
    <property type="entry name" value="SIROHYDROCHLORIN FERROCHELATASE, CHLOROPLASTIC"/>
    <property type="match status" value="1"/>
</dbReference>
<keyword evidence="4" id="KW-0170">Cobalt</keyword>
<organism evidence="5 6">
    <name type="scientific">Methanobrevibacter oralis</name>
    <dbReference type="NCBI Taxonomy" id="66851"/>
    <lineage>
        <taxon>Archaea</taxon>
        <taxon>Methanobacteriati</taxon>
        <taxon>Methanobacteriota</taxon>
        <taxon>Methanomada group</taxon>
        <taxon>Methanobacteria</taxon>
        <taxon>Methanobacteriales</taxon>
        <taxon>Methanobacteriaceae</taxon>
        <taxon>Methanobrevibacter</taxon>
    </lineage>
</organism>
<dbReference type="PANTHER" id="PTHR33542:SF3">
    <property type="entry name" value="SIROHYDROCHLORIN FERROCHELATASE, CHLOROPLASTIC"/>
    <property type="match status" value="1"/>
</dbReference>
<keyword evidence="6" id="KW-1185">Reference proteome</keyword>
<proteinExistence type="predicted"/>
<dbReference type="GO" id="GO:0016829">
    <property type="term" value="F:lyase activity"/>
    <property type="evidence" value="ECO:0007669"/>
    <property type="project" value="UniProtKB-KW"/>
</dbReference>
<evidence type="ECO:0000313" key="5">
    <source>
        <dbReference type="EMBL" id="KZX12721.1"/>
    </source>
</evidence>
<evidence type="ECO:0000256" key="1">
    <source>
        <dbReference type="ARBA" id="ARBA00022573"/>
    </source>
</evidence>
<evidence type="ECO:0000256" key="3">
    <source>
        <dbReference type="ARBA" id="ARBA00023239"/>
    </source>
</evidence>
<dbReference type="EMBL" id="LWMU01000065">
    <property type="protein sequence ID" value="KZX12721.1"/>
    <property type="molecule type" value="Genomic_DNA"/>
</dbReference>
<dbReference type="Proteomes" id="UP000077428">
    <property type="component" value="Unassembled WGS sequence"/>
</dbReference>
<dbReference type="AlphaFoldDB" id="A0A166B0T4"/>